<protein>
    <recommendedName>
        <fullName evidence="1">Methyltransferase type 11 domain-containing protein</fullName>
    </recommendedName>
</protein>
<dbReference type="Gene3D" id="3.40.50.150">
    <property type="entry name" value="Vaccinia Virus protein VP39"/>
    <property type="match status" value="1"/>
</dbReference>
<evidence type="ECO:0000313" key="3">
    <source>
        <dbReference type="Proteomes" id="UP000886998"/>
    </source>
</evidence>
<dbReference type="Proteomes" id="UP000886998">
    <property type="component" value="Unassembled WGS sequence"/>
</dbReference>
<organism evidence="2 3">
    <name type="scientific">Trichonephila inaurata madagascariensis</name>
    <dbReference type="NCBI Taxonomy" id="2747483"/>
    <lineage>
        <taxon>Eukaryota</taxon>
        <taxon>Metazoa</taxon>
        <taxon>Ecdysozoa</taxon>
        <taxon>Arthropoda</taxon>
        <taxon>Chelicerata</taxon>
        <taxon>Arachnida</taxon>
        <taxon>Araneae</taxon>
        <taxon>Araneomorphae</taxon>
        <taxon>Entelegynae</taxon>
        <taxon>Araneoidea</taxon>
        <taxon>Nephilidae</taxon>
        <taxon>Trichonephila</taxon>
        <taxon>Trichonephila inaurata</taxon>
    </lineage>
</organism>
<accession>A0A8X7CGW8</accession>
<keyword evidence="3" id="KW-1185">Reference proteome</keyword>
<dbReference type="AlphaFoldDB" id="A0A8X7CGW8"/>
<dbReference type="SUPFAM" id="SSF53335">
    <property type="entry name" value="S-adenosyl-L-methionine-dependent methyltransferases"/>
    <property type="match status" value="1"/>
</dbReference>
<proteinExistence type="predicted"/>
<comment type="caution">
    <text evidence="2">The sequence shown here is derived from an EMBL/GenBank/DDBJ whole genome shotgun (WGS) entry which is preliminary data.</text>
</comment>
<dbReference type="Pfam" id="PF08241">
    <property type="entry name" value="Methyltransf_11"/>
    <property type="match status" value="1"/>
</dbReference>
<dbReference type="GO" id="GO:0008757">
    <property type="term" value="F:S-adenosylmethionine-dependent methyltransferase activity"/>
    <property type="evidence" value="ECO:0007669"/>
    <property type="project" value="InterPro"/>
</dbReference>
<dbReference type="InterPro" id="IPR013216">
    <property type="entry name" value="Methyltransf_11"/>
</dbReference>
<feature type="domain" description="Methyltransferase type 11" evidence="1">
    <location>
        <begin position="2"/>
        <end position="102"/>
    </location>
</feature>
<gene>
    <name evidence="2" type="primary">NCL1_24420</name>
    <name evidence="2" type="ORF">TNIN_76442</name>
</gene>
<dbReference type="InterPro" id="IPR029063">
    <property type="entry name" value="SAM-dependent_MTases_sf"/>
</dbReference>
<dbReference type="EMBL" id="BMAV01017119">
    <property type="protein sequence ID" value="GFY68553.1"/>
    <property type="molecule type" value="Genomic_DNA"/>
</dbReference>
<evidence type="ECO:0000259" key="1">
    <source>
        <dbReference type="Pfam" id="PF08241"/>
    </source>
</evidence>
<sequence length="231" mass="26486">MDIGCGANLLCTRALLEKFPRMGCLVACDKVPIMTEEILKDEFLAEYVCKEILQFHLIDIVDCLDYRNVVNKIVCRNVLQQITDKELAFGNMYDLLRPGGHAGILFCIVNPVDACQVLINASRNWSQYRINPMPFFAKANIEDVYYKFLLEDIGFRVVRSEKRDVQLQFLNDQSFLTEFLAYSTILLKIPEDRMTQFKEESVSLFKRLIGYSGSGPLCYEASELLLLAIKP</sequence>
<reference evidence="2" key="1">
    <citation type="submission" date="2020-08" db="EMBL/GenBank/DDBJ databases">
        <title>Multicomponent nature underlies the extraordinary mechanical properties of spider dragline silk.</title>
        <authorList>
            <person name="Kono N."/>
            <person name="Nakamura H."/>
            <person name="Mori M."/>
            <person name="Yoshida Y."/>
            <person name="Ohtoshi R."/>
            <person name="Malay A.D."/>
            <person name="Moran D.A.P."/>
            <person name="Tomita M."/>
            <person name="Numata K."/>
            <person name="Arakawa K."/>
        </authorList>
    </citation>
    <scope>NUCLEOTIDE SEQUENCE</scope>
</reference>
<name>A0A8X7CGW8_9ARAC</name>
<evidence type="ECO:0000313" key="2">
    <source>
        <dbReference type="EMBL" id="GFY68553.1"/>
    </source>
</evidence>
<dbReference type="OrthoDB" id="8300214at2759"/>